<accession>A0AAV2IT47</accession>
<protein>
    <recommendedName>
        <fullName evidence="3">SWIM-type domain-containing protein</fullName>
    </recommendedName>
</protein>
<evidence type="ECO:0000256" key="1">
    <source>
        <dbReference type="PROSITE-ProRule" id="PRU00325"/>
    </source>
</evidence>
<feature type="region of interest" description="Disordered" evidence="2">
    <location>
        <begin position="1"/>
        <end position="50"/>
    </location>
</feature>
<dbReference type="InterPro" id="IPR007527">
    <property type="entry name" value="Znf_SWIM"/>
</dbReference>
<feature type="region of interest" description="Disordered" evidence="2">
    <location>
        <begin position="235"/>
        <end position="260"/>
    </location>
</feature>
<keyword evidence="1" id="KW-0862">Zinc</keyword>
<organism evidence="4 5">
    <name type="scientific">Knipowitschia caucasica</name>
    <name type="common">Caucasian dwarf goby</name>
    <name type="synonym">Pomatoschistus caucasicus</name>
    <dbReference type="NCBI Taxonomy" id="637954"/>
    <lineage>
        <taxon>Eukaryota</taxon>
        <taxon>Metazoa</taxon>
        <taxon>Chordata</taxon>
        <taxon>Craniata</taxon>
        <taxon>Vertebrata</taxon>
        <taxon>Euteleostomi</taxon>
        <taxon>Actinopterygii</taxon>
        <taxon>Neopterygii</taxon>
        <taxon>Teleostei</taxon>
        <taxon>Neoteleostei</taxon>
        <taxon>Acanthomorphata</taxon>
        <taxon>Gobiaria</taxon>
        <taxon>Gobiiformes</taxon>
        <taxon>Gobioidei</taxon>
        <taxon>Gobiidae</taxon>
        <taxon>Gobiinae</taxon>
        <taxon>Knipowitschia</taxon>
    </lineage>
</organism>
<evidence type="ECO:0000313" key="5">
    <source>
        <dbReference type="Proteomes" id="UP001497482"/>
    </source>
</evidence>
<dbReference type="GO" id="GO:0008270">
    <property type="term" value="F:zinc ion binding"/>
    <property type="evidence" value="ECO:0007669"/>
    <property type="project" value="UniProtKB-KW"/>
</dbReference>
<sequence length="280" mass="30729">MDPRAKEQCGSPGTGAYSGRLESMGADGGDSESGAASEEAGCSDTLGSLPDMKREESLEEKLRGLAFRKQTSYRVPSSKYCFLKAECVPSEKIRQIPHQVYVIIEQDTGRIEGAYCTCFAGLGQTCNHVAALLFKVDDAWKRGITNQACTSLPCIWNKYGSTKDIAQPKRIQEMKWKKHHYKNTDDEKVENPTVRQLFTPHARKAAGATLQKLRDALAGACPQAVLFTSMETSNMSVTEGPRRDLNEKITPSEGVNTEVPSSLQQLARSVTDGCNQQVMV</sequence>
<keyword evidence="1" id="KW-0863">Zinc-finger</keyword>
<evidence type="ECO:0000256" key="2">
    <source>
        <dbReference type="SAM" id="MobiDB-lite"/>
    </source>
</evidence>
<feature type="compositionally biased region" description="Low complexity" evidence="2">
    <location>
        <begin position="32"/>
        <end position="44"/>
    </location>
</feature>
<evidence type="ECO:0000259" key="3">
    <source>
        <dbReference type="PROSITE" id="PS50966"/>
    </source>
</evidence>
<keyword evidence="5" id="KW-1185">Reference proteome</keyword>
<dbReference type="PANTHER" id="PTHR47526">
    <property type="entry name" value="ATP-DEPENDENT DNA HELICASE"/>
    <property type="match status" value="1"/>
</dbReference>
<dbReference type="PROSITE" id="PS50966">
    <property type="entry name" value="ZF_SWIM"/>
    <property type="match status" value="1"/>
</dbReference>
<gene>
    <name evidence="4" type="ORF">KC01_LOCUS1033</name>
</gene>
<keyword evidence="1" id="KW-0479">Metal-binding</keyword>
<dbReference type="Proteomes" id="UP001497482">
    <property type="component" value="Chromosome 1"/>
</dbReference>
<feature type="domain" description="SWIM-type" evidence="3">
    <location>
        <begin position="101"/>
        <end position="137"/>
    </location>
</feature>
<evidence type="ECO:0000313" key="4">
    <source>
        <dbReference type="EMBL" id="CAL1568409.1"/>
    </source>
</evidence>
<name>A0AAV2IT47_KNICA</name>
<dbReference type="EMBL" id="OZ035823">
    <property type="protein sequence ID" value="CAL1568409.1"/>
    <property type="molecule type" value="Genomic_DNA"/>
</dbReference>
<dbReference type="PANTHER" id="PTHR47526:SF3">
    <property type="entry name" value="PHD-TYPE DOMAIN-CONTAINING PROTEIN"/>
    <property type="match status" value="1"/>
</dbReference>
<proteinExistence type="predicted"/>
<reference evidence="4 5" key="1">
    <citation type="submission" date="2024-04" db="EMBL/GenBank/DDBJ databases">
        <authorList>
            <person name="Waldvogel A.-M."/>
            <person name="Schoenle A."/>
        </authorList>
    </citation>
    <scope>NUCLEOTIDE SEQUENCE [LARGE SCALE GENOMIC DNA]</scope>
</reference>
<dbReference type="AlphaFoldDB" id="A0AAV2IT47"/>